<dbReference type="InterPro" id="IPR041694">
    <property type="entry name" value="ADH_N_2"/>
</dbReference>
<evidence type="ECO:0000313" key="3">
    <source>
        <dbReference type="EMBL" id="CAG7654773.1"/>
    </source>
</evidence>
<dbReference type="InterPro" id="IPR045010">
    <property type="entry name" value="MDR_fam"/>
</dbReference>
<feature type="domain" description="Enoyl reductase (ER)" evidence="2">
    <location>
        <begin position="17"/>
        <end position="331"/>
    </location>
</feature>
<dbReference type="PANTHER" id="PTHR43205">
    <property type="entry name" value="PROSTAGLANDIN REDUCTASE"/>
    <property type="match status" value="1"/>
</dbReference>
<keyword evidence="4" id="KW-1185">Reference proteome</keyword>
<dbReference type="SMART" id="SM00829">
    <property type="entry name" value="PKS_ER"/>
    <property type="match status" value="1"/>
</dbReference>
<reference evidence="3 4" key="1">
    <citation type="submission" date="2021-06" db="EMBL/GenBank/DDBJ databases">
        <authorList>
            <person name="Criscuolo A."/>
        </authorList>
    </citation>
    <scope>NUCLEOTIDE SEQUENCE [LARGE SCALE GENOMIC DNA]</scope>
    <source>
        <strain evidence="4">CIP 111802</strain>
    </source>
</reference>
<dbReference type="EMBL" id="CAJVCE010000023">
    <property type="protein sequence ID" value="CAG7654773.1"/>
    <property type="molecule type" value="Genomic_DNA"/>
</dbReference>
<gene>
    <name evidence="3" type="primary">yfmJ</name>
    <name evidence="3" type="ORF">PAECIP111802_05869</name>
</gene>
<dbReference type="InterPro" id="IPR020843">
    <property type="entry name" value="ER"/>
</dbReference>
<dbReference type="GO" id="GO:0016491">
    <property type="term" value="F:oxidoreductase activity"/>
    <property type="evidence" value="ECO:0007669"/>
    <property type="project" value="UniProtKB-KW"/>
</dbReference>
<organism evidence="3 4">
    <name type="scientific">Paenibacillus allorhizosphaerae</name>
    <dbReference type="NCBI Taxonomy" id="2849866"/>
    <lineage>
        <taxon>Bacteria</taxon>
        <taxon>Bacillati</taxon>
        <taxon>Bacillota</taxon>
        <taxon>Bacilli</taxon>
        <taxon>Bacillales</taxon>
        <taxon>Paenibacillaceae</taxon>
        <taxon>Paenibacillus</taxon>
    </lineage>
</organism>
<proteinExistence type="predicted"/>
<keyword evidence="1 3" id="KW-0560">Oxidoreductase</keyword>
<evidence type="ECO:0000313" key="4">
    <source>
        <dbReference type="Proteomes" id="UP000730618"/>
    </source>
</evidence>
<dbReference type="Pfam" id="PF00107">
    <property type="entry name" value="ADH_zinc_N"/>
    <property type="match status" value="1"/>
</dbReference>
<name>A0ABM8VR10_9BACL</name>
<dbReference type="InterPro" id="IPR013149">
    <property type="entry name" value="ADH-like_C"/>
</dbReference>
<comment type="caution">
    <text evidence="3">The sequence shown here is derived from an EMBL/GenBank/DDBJ whole genome shotgun (WGS) entry which is preliminary data.</text>
</comment>
<dbReference type="PANTHER" id="PTHR43205:SF7">
    <property type="entry name" value="PROSTAGLANDIN REDUCTASE 1"/>
    <property type="match status" value="1"/>
</dbReference>
<dbReference type="Pfam" id="PF16884">
    <property type="entry name" value="ADH_N_2"/>
    <property type="match status" value="1"/>
</dbReference>
<evidence type="ECO:0000256" key="1">
    <source>
        <dbReference type="ARBA" id="ARBA00023002"/>
    </source>
</evidence>
<dbReference type="Proteomes" id="UP000730618">
    <property type="component" value="Unassembled WGS sequence"/>
</dbReference>
<sequence>MNPNRNRQFLLVNRPTGEPDEADFMLVEQPIPVAGSGEVLVRILYLSIDPYFRFYMSEVTPLIAPHPLQEVFGGDGVGQVIVSNHDRHKVGDIVKGNFGWKEYAVAAGDRLERVSPEAPASAALGLLGTTGLTAYFGLMDIGKPVPGETVVISSAAGAVGTAVGQIAKLQGCRVVGIAGSERKARYLLDEIGFDAIVNYNDADWRAALHKACPDGIDVYFDNVGGGVSDTVVTLLNRHARIAVCGQTSHYNGSPAVSGTSIPFALWKTSALMKGFMLYDYESRFDEALSQMIKWFREGKLLNHEHVVEGFEQAPRALIGLFRGDNIGKMIVKVADL</sequence>
<dbReference type="EC" id="1.-.-.-" evidence="3"/>
<dbReference type="RefSeq" id="WP_218102071.1">
    <property type="nucleotide sequence ID" value="NZ_CAJVCE010000023.1"/>
</dbReference>
<evidence type="ECO:0000259" key="2">
    <source>
        <dbReference type="SMART" id="SM00829"/>
    </source>
</evidence>
<dbReference type="CDD" id="cd05288">
    <property type="entry name" value="PGDH"/>
    <property type="match status" value="1"/>
</dbReference>
<protein>
    <submittedName>
        <fullName evidence="3">NADP-dependent oxidoreductase YfmJ</fullName>
        <ecNumber evidence="3">1.-.-.-</ecNumber>
    </submittedName>
</protein>
<accession>A0ABM8VR10</accession>